<gene>
    <name evidence="1" type="ordered locus">Metbo_2457</name>
</gene>
<sequence>MEMKLKMVKVEAPEDCNIILGQSHFIKTVEDLYEAIFNTVPNAKFGIAFSEASGDCLVRTEGNNEELEEFVADTMLEIGCGHSFLIILENAFPINVIHRIKSVPEVVNIYCATANPVEILIVETEQGRGIVGVVDGFKPKGIENEDDKDFRRKFLREIGYKF</sequence>
<dbReference type="Gene3D" id="3.40.1520.10">
    <property type="entry name" value="Ta1353-like"/>
    <property type="match status" value="1"/>
</dbReference>
<dbReference type="RefSeq" id="WP_013646021.1">
    <property type="nucleotide sequence ID" value="NC_015216.1"/>
</dbReference>
<evidence type="ECO:0008006" key="3">
    <source>
        <dbReference type="Google" id="ProtNLM"/>
    </source>
</evidence>
<dbReference type="Proteomes" id="UP000007490">
    <property type="component" value="Chromosome"/>
</dbReference>
<dbReference type="SUPFAM" id="SSF103165">
    <property type="entry name" value="Ta1353-like"/>
    <property type="match status" value="1"/>
</dbReference>
<dbReference type="Pfam" id="PF04008">
    <property type="entry name" value="Adenosine_kin"/>
    <property type="match status" value="1"/>
</dbReference>
<dbReference type="AlphaFoldDB" id="F0T736"/>
<dbReference type="InterPro" id="IPR036902">
    <property type="entry name" value="Ta1353-like_sf"/>
</dbReference>
<dbReference type="KEGG" id="mel:Metbo_2457"/>
<dbReference type="EMBL" id="CP002551">
    <property type="protein sequence ID" value="ADZ10670.1"/>
    <property type="molecule type" value="Genomic_DNA"/>
</dbReference>
<evidence type="ECO:0000313" key="1">
    <source>
        <dbReference type="EMBL" id="ADZ10670.1"/>
    </source>
</evidence>
<dbReference type="PANTHER" id="PTHR36155">
    <property type="entry name" value="BLL5354 PROTEIN"/>
    <property type="match status" value="1"/>
</dbReference>
<dbReference type="InterPro" id="IPR007153">
    <property type="entry name" value="Adenosine_kinase"/>
</dbReference>
<name>F0T736_METLA</name>
<dbReference type="GeneID" id="10278929"/>
<keyword evidence="2" id="KW-1185">Reference proteome</keyword>
<organism evidence="1 2">
    <name type="scientific">Methanobacterium lacus (strain AL-21)</name>
    <dbReference type="NCBI Taxonomy" id="877455"/>
    <lineage>
        <taxon>Archaea</taxon>
        <taxon>Methanobacteriati</taxon>
        <taxon>Methanobacteriota</taxon>
        <taxon>Methanomada group</taxon>
        <taxon>Methanobacteria</taxon>
        <taxon>Methanobacteriales</taxon>
        <taxon>Methanobacteriaceae</taxon>
        <taxon>Methanobacterium</taxon>
    </lineage>
</organism>
<proteinExistence type="predicted"/>
<dbReference type="PANTHER" id="PTHR36155:SF1">
    <property type="entry name" value="BLL5354 PROTEIN"/>
    <property type="match status" value="1"/>
</dbReference>
<dbReference type="STRING" id="877455.Metbo_2457"/>
<reference evidence="2" key="1">
    <citation type="submission" date="2011-02" db="EMBL/GenBank/DDBJ databases">
        <title>Complete sequence of Methanobacterium sp. AL-21.</title>
        <authorList>
            <consortium name="US DOE Joint Genome Institute"/>
            <person name="Lucas S."/>
            <person name="Copeland A."/>
            <person name="Lapidus A."/>
            <person name="Cheng J.-F."/>
            <person name="Goodwin L."/>
            <person name="Pitluck S."/>
            <person name="Chertkov O."/>
            <person name="Detter J.C."/>
            <person name="Han C."/>
            <person name="Tapia R."/>
            <person name="Land M."/>
            <person name="Hauser L."/>
            <person name="Kyrpides N."/>
            <person name="Ivanova N."/>
            <person name="Mikhailova N."/>
            <person name="Pagani I."/>
            <person name="Cadillo-Quiroz H."/>
            <person name="Imachi H."/>
            <person name="Zinder S."/>
            <person name="Liu W."/>
            <person name="Woyke T."/>
        </authorList>
    </citation>
    <scope>NUCLEOTIDE SEQUENCE [LARGE SCALE GENOMIC DNA]</scope>
    <source>
        <strain evidence="2">AL-21</strain>
    </source>
</reference>
<protein>
    <recommendedName>
        <fullName evidence="3">Adenosine monophosphate-protein transferase</fullName>
    </recommendedName>
</protein>
<reference evidence="1 2" key="2">
    <citation type="journal article" date="2014" name="Int. J. Syst. Evol. Microbiol.">
        <title>Methanobacterium paludis sp. nov. and a novel strain of Methanobacterium lacus isolated from northern peatlands.</title>
        <authorList>
            <person name="Cadillo-Quiroz H."/>
            <person name="Brauer S.L."/>
            <person name="Goodson N."/>
            <person name="Yavitt J.B."/>
            <person name="Zinder S.H."/>
        </authorList>
    </citation>
    <scope>NUCLEOTIDE SEQUENCE [LARGE SCALE GENOMIC DNA]</scope>
    <source>
        <strain evidence="1 2">AL-21</strain>
    </source>
</reference>
<accession>F0T736</accession>
<evidence type="ECO:0000313" key="2">
    <source>
        <dbReference type="Proteomes" id="UP000007490"/>
    </source>
</evidence>
<dbReference type="HOGENOM" id="CLU_138382_0_0_2"/>
<dbReference type="eggNOG" id="arCOG04298">
    <property type="taxonomic scope" value="Archaea"/>
</dbReference>